<evidence type="ECO:0000256" key="2">
    <source>
        <dbReference type="SAM" id="MobiDB-lite"/>
    </source>
</evidence>
<proteinExistence type="predicted"/>
<organism evidence="3 4">
    <name type="scientific">Podospora pseudocomata</name>
    <dbReference type="NCBI Taxonomy" id="2093779"/>
    <lineage>
        <taxon>Eukaryota</taxon>
        <taxon>Fungi</taxon>
        <taxon>Dikarya</taxon>
        <taxon>Ascomycota</taxon>
        <taxon>Pezizomycotina</taxon>
        <taxon>Sordariomycetes</taxon>
        <taxon>Sordariomycetidae</taxon>
        <taxon>Sordariales</taxon>
        <taxon>Podosporaceae</taxon>
        <taxon>Podospora</taxon>
    </lineage>
</organism>
<evidence type="ECO:0000256" key="1">
    <source>
        <dbReference type="SAM" id="Coils"/>
    </source>
</evidence>
<dbReference type="RefSeq" id="XP_062739933.1">
    <property type="nucleotide sequence ID" value="XM_062884350.1"/>
</dbReference>
<comment type="caution">
    <text evidence="3">The sequence shown here is derived from an EMBL/GenBank/DDBJ whole genome shotgun (WGS) entry which is preliminary data.</text>
</comment>
<evidence type="ECO:0000313" key="4">
    <source>
        <dbReference type="Proteomes" id="UP001323405"/>
    </source>
</evidence>
<accession>A0ABR0G5F5</accession>
<dbReference type="GeneID" id="87904198"/>
<keyword evidence="1" id="KW-0175">Coiled coil</keyword>
<gene>
    <name evidence="3" type="ORF">QC762_0115420</name>
</gene>
<dbReference type="EMBL" id="JAFFHA010000009">
    <property type="protein sequence ID" value="KAK4650958.1"/>
    <property type="molecule type" value="Genomic_DNA"/>
</dbReference>
<protein>
    <submittedName>
        <fullName evidence="3">Uncharacterized protein</fullName>
    </submittedName>
</protein>
<dbReference type="Proteomes" id="UP001323405">
    <property type="component" value="Unassembled WGS sequence"/>
</dbReference>
<name>A0ABR0G5F5_9PEZI</name>
<keyword evidence="4" id="KW-1185">Reference proteome</keyword>
<reference evidence="3 4" key="1">
    <citation type="journal article" date="2023" name="bioRxiv">
        <title>High-quality genome assemblies of four members of thePodospora anserinaspecies complex.</title>
        <authorList>
            <person name="Ament-Velasquez S.L."/>
            <person name="Vogan A.A."/>
            <person name="Wallerman O."/>
            <person name="Hartmann F."/>
            <person name="Gautier V."/>
            <person name="Silar P."/>
            <person name="Giraud T."/>
            <person name="Johannesson H."/>
        </authorList>
    </citation>
    <scope>NUCLEOTIDE SEQUENCE [LARGE SCALE GENOMIC DNA]</scope>
    <source>
        <strain evidence="3 4">CBS 415.72m</strain>
    </source>
</reference>
<sequence>MSGTEGATFVNGRSPQAWRLEKARLDKALTDAQRTLDGRKRSDPEGKDPRTADAVALAQYAVDVANVHVAQYHIRVAFASGDVDDKKKKSLLEQLAELETELQELAQEKARRLQMARAGGFHT</sequence>
<feature type="coiled-coil region" evidence="1">
    <location>
        <begin position="88"/>
        <end position="115"/>
    </location>
</feature>
<evidence type="ECO:0000313" key="3">
    <source>
        <dbReference type="EMBL" id="KAK4650958.1"/>
    </source>
</evidence>
<feature type="region of interest" description="Disordered" evidence="2">
    <location>
        <begin position="29"/>
        <end position="51"/>
    </location>
</feature>